<dbReference type="GO" id="GO:0000793">
    <property type="term" value="C:condensed chromosome"/>
    <property type="evidence" value="ECO:0007669"/>
    <property type="project" value="TreeGrafter"/>
</dbReference>
<dbReference type="GO" id="GO:0015074">
    <property type="term" value="P:DNA integration"/>
    <property type="evidence" value="ECO:0007669"/>
    <property type="project" value="TreeGrafter"/>
</dbReference>
<feature type="region of interest" description="Disordered" evidence="1">
    <location>
        <begin position="154"/>
        <end position="180"/>
    </location>
</feature>
<evidence type="ECO:0000259" key="2">
    <source>
        <dbReference type="Pfam" id="PF17906"/>
    </source>
</evidence>
<dbReference type="Pfam" id="PF17906">
    <property type="entry name" value="HTH_48"/>
    <property type="match status" value="1"/>
</dbReference>
<evidence type="ECO:0000313" key="4">
    <source>
        <dbReference type="Proteomes" id="UP000054495"/>
    </source>
</evidence>
<dbReference type="Proteomes" id="UP000054495">
    <property type="component" value="Unassembled WGS sequence"/>
</dbReference>
<accession>A0A0D6M6Q8</accession>
<dbReference type="InterPro" id="IPR036397">
    <property type="entry name" value="RNaseH_sf"/>
</dbReference>
<dbReference type="PANTHER" id="PTHR46060">
    <property type="entry name" value="MARINER MOS1 TRANSPOSASE-LIKE PROTEIN"/>
    <property type="match status" value="1"/>
</dbReference>
<dbReference type="Gene3D" id="3.30.420.10">
    <property type="entry name" value="Ribonuclease H-like superfamily/Ribonuclease H"/>
    <property type="match status" value="1"/>
</dbReference>
<dbReference type="InterPro" id="IPR041426">
    <property type="entry name" value="Mos1_HTH"/>
</dbReference>
<evidence type="ECO:0000313" key="3">
    <source>
        <dbReference type="EMBL" id="EPB75572.1"/>
    </source>
</evidence>
<reference evidence="3 4" key="1">
    <citation type="submission" date="2013-05" db="EMBL/GenBank/DDBJ databases">
        <title>Draft genome of the parasitic nematode Anyclostoma ceylanicum.</title>
        <authorList>
            <person name="Mitreva M."/>
        </authorList>
    </citation>
    <scope>NUCLEOTIDE SEQUENCE [LARGE SCALE GENOMIC DNA]</scope>
</reference>
<keyword evidence="4" id="KW-1185">Reference proteome</keyword>
<name>A0A0D6M6Q8_9BILA</name>
<dbReference type="GO" id="GO:0031297">
    <property type="term" value="P:replication fork processing"/>
    <property type="evidence" value="ECO:0007669"/>
    <property type="project" value="TreeGrafter"/>
</dbReference>
<dbReference type="EMBL" id="KE124896">
    <property type="protein sequence ID" value="EPB75572.1"/>
    <property type="molecule type" value="Genomic_DNA"/>
</dbReference>
<dbReference type="GO" id="GO:0035861">
    <property type="term" value="C:site of double-strand break"/>
    <property type="evidence" value="ECO:0007669"/>
    <property type="project" value="TreeGrafter"/>
</dbReference>
<dbReference type="GO" id="GO:0044774">
    <property type="term" value="P:mitotic DNA integrity checkpoint signaling"/>
    <property type="evidence" value="ECO:0007669"/>
    <property type="project" value="TreeGrafter"/>
</dbReference>
<gene>
    <name evidence="3" type="ORF">ANCCEY_05349</name>
</gene>
<dbReference type="GO" id="GO:0006303">
    <property type="term" value="P:double-strand break repair via nonhomologous end joining"/>
    <property type="evidence" value="ECO:0007669"/>
    <property type="project" value="TreeGrafter"/>
</dbReference>
<dbReference type="InterPro" id="IPR052709">
    <property type="entry name" value="Transposase-MT_Hybrid"/>
</dbReference>
<dbReference type="GO" id="GO:0044547">
    <property type="term" value="F:DNA topoisomerase binding"/>
    <property type="evidence" value="ECO:0007669"/>
    <property type="project" value="TreeGrafter"/>
</dbReference>
<dbReference type="AlphaFoldDB" id="A0A0D6M6Q8"/>
<dbReference type="GO" id="GO:0003697">
    <property type="term" value="F:single-stranded DNA binding"/>
    <property type="evidence" value="ECO:0007669"/>
    <property type="project" value="TreeGrafter"/>
</dbReference>
<feature type="domain" description="Mos1 transposase HTH" evidence="2">
    <location>
        <begin position="7"/>
        <end position="55"/>
    </location>
</feature>
<dbReference type="GO" id="GO:0005634">
    <property type="term" value="C:nucleus"/>
    <property type="evidence" value="ECO:0007669"/>
    <property type="project" value="TreeGrafter"/>
</dbReference>
<dbReference type="GO" id="GO:0000014">
    <property type="term" value="F:single-stranded DNA endodeoxyribonuclease activity"/>
    <property type="evidence" value="ECO:0007669"/>
    <property type="project" value="TreeGrafter"/>
</dbReference>
<sequence>MALISQVSLRSIVYYEFLQGHPARSAAANKCATFTEDVIRYSTVSRRYKRFESDDITSEDLPHSGRPTVDALKARPEADTRMLVKTLDCDQATIVKHLHGLGDSKIVSTWVPPELHRSDKACRVSIAESLFLCPHEKDFQEDIVTGDESWGPVRKRYTTAPMDPTRKTTTKTGKSRAAREEGSSMMLVGMLYHEFLRSDVTVTGDIYATQL</sequence>
<protein>
    <recommendedName>
        <fullName evidence="2">Mos1 transposase HTH domain-containing protein</fullName>
    </recommendedName>
</protein>
<dbReference type="PANTHER" id="PTHR46060:SF2">
    <property type="entry name" value="HISTONE-LYSINE N-METHYLTRANSFERASE SETMAR"/>
    <property type="match status" value="1"/>
</dbReference>
<evidence type="ECO:0000256" key="1">
    <source>
        <dbReference type="SAM" id="MobiDB-lite"/>
    </source>
</evidence>
<organism evidence="3 4">
    <name type="scientific">Ancylostoma ceylanicum</name>
    <dbReference type="NCBI Taxonomy" id="53326"/>
    <lineage>
        <taxon>Eukaryota</taxon>
        <taxon>Metazoa</taxon>
        <taxon>Ecdysozoa</taxon>
        <taxon>Nematoda</taxon>
        <taxon>Chromadorea</taxon>
        <taxon>Rhabditida</taxon>
        <taxon>Rhabditina</taxon>
        <taxon>Rhabditomorpha</taxon>
        <taxon>Strongyloidea</taxon>
        <taxon>Ancylostomatidae</taxon>
        <taxon>Ancylostomatinae</taxon>
        <taxon>Ancylostoma</taxon>
    </lineage>
</organism>
<dbReference type="Gene3D" id="1.10.10.1450">
    <property type="match status" value="1"/>
</dbReference>
<dbReference type="GO" id="GO:0046975">
    <property type="term" value="F:histone H3K36 methyltransferase activity"/>
    <property type="evidence" value="ECO:0007669"/>
    <property type="project" value="TreeGrafter"/>
</dbReference>
<dbReference type="GO" id="GO:0000729">
    <property type="term" value="P:DNA double-strand break processing"/>
    <property type="evidence" value="ECO:0007669"/>
    <property type="project" value="TreeGrafter"/>
</dbReference>
<dbReference type="GO" id="GO:0003690">
    <property type="term" value="F:double-stranded DNA binding"/>
    <property type="evidence" value="ECO:0007669"/>
    <property type="project" value="TreeGrafter"/>
</dbReference>
<proteinExistence type="predicted"/>
<dbReference type="GO" id="GO:0042800">
    <property type="term" value="F:histone H3K4 methyltransferase activity"/>
    <property type="evidence" value="ECO:0007669"/>
    <property type="project" value="TreeGrafter"/>
</dbReference>